<gene>
    <name evidence="5" type="ORF">BXY39_0870</name>
</gene>
<dbReference type="EMBL" id="REFR01000009">
    <property type="protein sequence ID" value="RMB12374.1"/>
    <property type="molecule type" value="Genomic_DNA"/>
</dbReference>
<evidence type="ECO:0000256" key="1">
    <source>
        <dbReference type="ARBA" id="ARBA00022987"/>
    </source>
</evidence>
<comment type="caution">
    <text evidence="5">The sequence shown here is derived from an EMBL/GenBank/DDBJ whole genome shotgun (WGS) entry which is preliminary data.</text>
</comment>
<comment type="subcellular location">
    <subcellularLocation>
        <location evidence="2">Gas vesicle</location>
    </subcellularLocation>
</comment>
<dbReference type="AlphaFoldDB" id="A0A3M0CS06"/>
<organism evidence="5 6">
    <name type="scientific">Eilatimonas milleporae</name>
    <dbReference type="NCBI Taxonomy" id="911205"/>
    <lineage>
        <taxon>Bacteria</taxon>
        <taxon>Pseudomonadati</taxon>
        <taxon>Pseudomonadota</taxon>
        <taxon>Alphaproteobacteria</taxon>
        <taxon>Kordiimonadales</taxon>
        <taxon>Kordiimonadaceae</taxon>
        <taxon>Eilatimonas</taxon>
    </lineage>
</organism>
<evidence type="ECO:0000256" key="2">
    <source>
        <dbReference type="ARBA" id="ARBA00035108"/>
    </source>
</evidence>
<reference evidence="5 6" key="1">
    <citation type="submission" date="2018-10" db="EMBL/GenBank/DDBJ databases">
        <title>Genomic Encyclopedia of Archaeal and Bacterial Type Strains, Phase II (KMG-II): from individual species to whole genera.</title>
        <authorList>
            <person name="Goeker M."/>
        </authorList>
    </citation>
    <scope>NUCLEOTIDE SEQUENCE [LARGE SCALE GENOMIC DNA]</scope>
    <source>
        <strain evidence="5 6">DSM 25217</strain>
    </source>
</reference>
<comment type="similarity">
    <text evidence="3">Belongs to the gas vesicle GvpA family.</text>
</comment>
<dbReference type="GO" id="GO:0012506">
    <property type="term" value="C:vesicle membrane"/>
    <property type="evidence" value="ECO:0007669"/>
    <property type="project" value="InterPro"/>
</dbReference>
<name>A0A3M0CS06_9PROT</name>
<evidence type="ECO:0000313" key="6">
    <source>
        <dbReference type="Proteomes" id="UP000271227"/>
    </source>
</evidence>
<evidence type="ECO:0000256" key="3">
    <source>
        <dbReference type="ARBA" id="ARBA00035646"/>
    </source>
</evidence>
<dbReference type="GO" id="GO:0005198">
    <property type="term" value="F:structural molecule activity"/>
    <property type="evidence" value="ECO:0007669"/>
    <property type="project" value="InterPro"/>
</dbReference>
<keyword evidence="1" id="KW-0304">Gas vesicle</keyword>
<accession>A0A3M0CS06</accession>
<feature type="region of interest" description="Disordered" evidence="4">
    <location>
        <begin position="1"/>
        <end position="61"/>
    </location>
</feature>
<dbReference type="InParanoid" id="A0A3M0CS06"/>
<dbReference type="PANTHER" id="PTHR35344">
    <property type="entry name" value="GAS VESICLE STRUCTURAL PROTEIN 2-RELATED"/>
    <property type="match status" value="1"/>
</dbReference>
<dbReference type="GO" id="GO:0031411">
    <property type="term" value="C:gas vesicle"/>
    <property type="evidence" value="ECO:0007669"/>
    <property type="project" value="UniProtKB-SubCell"/>
</dbReference>
<evidence type="ECO:0000313" key="5">
    <source>
        <dbReference type="EMBL" id="RMB12374.1"/>
    </source>
</evidence>
<dbReference type="InterPro" id="IPR000638">
    <property type="entry name" value="Gas-vesicle_GvpA-like"/>
</dbReference>
<dbReference type="InterPro" id="IPR050530">
    <property type="entry name" value="GvpA"/>
</dbReference>
<dbReference type="Pfam" id="PF00741">
    <property type="entry name" value="Gas_vesicle"/>
    <property type="match status" value="1"/>
</dbReference>
<sequence length="139" mass="14323">MTDITGMADGVGTDGAGRPPPNSIPGPVPGPISGPGSEPPHQPTPKVTPETTPETIPETIPGPVQRLALAELLDRALTKGVVVRGDITISLADVDLLYVGLKAVLASSDRAEVLFGRDGFQERQGLQGKEGDGVSVRDP</sequence>
<proteinExistence type="inferred from homology"/>
<feature type="compositionally biased region" description="Pro residues" evidence="4">
    <location>
        <begin position="18"/>
        <end position="43"/>
    </location>
</feature>
<dbReference type="PANTHER" id="PTHR35344:SF4">
    <property type="entry name" value="GAS VESICLE PROTEIN A1"/>
    <property type="match status" value="1"/>
</dbReference>
<evidence type="ECO:0000256" key="4">
    <source>
        <dbReference type="SAM" id="MobiDB-lite"/>
    </source>
</evidence>
<dbReference type="Proteomes" id="UP000271227">
    <property type="component" value="Unassembled WGS sequence"/>
</dbReference>
<keyword evidence="6" id="KW-1185">Reference proteome</keyword>
<protein>
    <submittedName>
        <fullName evidence="5">Gas vesicle protein GvpA/GvpJ/GvpM family</fullName>
    </submittedName>
</protein>
<feature type="compositionally biased region" description="Low complexity" evidence="4">
    <location>
        <begin position="44"/>
        <end position="61"/>
    </location>
</feature>